<evidence type="ECO:0000313" key="2">
    <source>
        <dbReference type="Proteomes" id="UP000292927"/>
    </source>
</evidence>
<dbReference type="OrthoDB" id="121064at2"/>
<evidence type="ECO:0008006" key="3">
    <source>
        <dbReference type="Google" id="ProtNLM"/>
    </source>
</evidence>
<dbReference type="EMBL" id="SGXF01000004">
    <property type="protein sequence ID" value="RZS94443.1"/>
    <property type="molecule type" value="Genomic_DNA"/>
</dbReference>
<sequence length="136" mass="15181">MCNEREICSLRPHHGMCLAYFEGRGYSEKFTAHMQSVLEKLEAGGKVKLTAGTDEICGECPNNCGSGECRDNEKVKGYDLAVLIRCGLKEGDVLEFRDFAGMVQKQILGPEKRDEICGNCQWAAVCGSKRSRWNRL</sequence>
<dbReference type="InterPro" id="IPR009702">
    <property type="entry name" value="DUF1284"/>
</dbReference>
<evidence type="ECO:0000313" key="1">
    <source>
        <dbReference type="EMBL" id="RZS94443.1"/>
    </source>
</evidence>
<dbReference type="AlphaFoldDB" id="A0A4Q7P3E0"/>
<accession>A0A4Q7P3E0</accession>
<proteinExistence type="predicted"/>
<reference evidence="1 2" key="1">
    <citation type="submission" date="2019-02" db="EMBL/GenBank/DDBJ databases">
        <title>Genomic Encyclopedia of Type Strains, Phase IV (KMG-IV): sequencing the most valuable type-strain genomes for metagenomic binning, comparative biology and taxonomic classification.</title>
        <authorList>
            <person name="Goeker M."/>
        </authorList>
    </citation>
    <scope>NUCLEOTIDE SEQUENCE [LARGE SCALE GENOMIC DNA]</scope>
    <source>
        <strain evidence="1 2">DSM 29486</strain>
    </source>
</reference>
<gene>
    <name evidence="1" type="ORF">EV209_2285</name>
</gene>
<keyword evidence="2" id="KW-1185">Reference proteome</keyword>
<organism evidence="1 2">
    <name type="scientific">Cuneatibacter caecimuris</name>
    <dbReference type="NCBI Taxonomy" id="1796618"/>
    <lineage>
        <taxon>Bacteria</taxon>
        <taxon>Bacillati</taxon>
        <taxon>Bacillota</taxon>
        <taxon>Clostridia</taxon>
        <taxon>Lachnospirales</taxon>
        <taxon>Lachnospiraceae</taxon>
        <taxon>Cuneatibacter</taxon>
    </lineage>
</organism>
<dbReference type="Pfam" id="PF06935">
    <property type="entry name" value="DUF1284"/>
    <property type="match status" value="1"/>
</dbReference>
<protein>
    <recommendedName>
        <fullName evidence="3">DUF1284 domain-containing protein</fullName>
    </recommendedName>
</protein>
<dbReference type="Proteomes" id="UP000292927">
    <property type="component" value="Unassembled WGS sequence"/>
</dbReference>
<comment type="caution">
    <text evidence="1">The sequence shown here is derived from an EMBL/GenBank/DDBJ whole genome shotgun (WGS) entry which is preliminary data.</text>
</comment>
<dbReference type="RefSeq" id="WP_130435555.1">
    <property type="nucleotide sequence ID" value="NZ_SGXF01000004.1"/>
</dbReference>
<name>A0A4Q7P3E0_9FIRM</name>